<dbReference type="SMART" id="SM00866">
    <property type="entry name" value="UTRA"/>
    <property type="match status" value="1"/>
</dbReference>
<dbReference type="InterPro" id="IPR036390">
    <property type="entry name" value="WH_DNA-bd_sf"/>
</dbReference>
<evidence type="ECO:0000259" key="4">
    <source>
        <dbReference type="PROSITE" id="PS50949"/>
    </source>
</evidence>
<protein>
    <submittedName>
        <fullName evidence="6">Unannotated protein</fullName>
    </submittedName>
</protein>
<dbReference type="InterPro" id="IPR050679">
    <property type="entry name" value="Bact_HTH_transcr_reg"/>
</dbReference>
<dbReference type="Gene3D" id="3.40.1410.10">
    <property type="entry name" value="Chorismate lyase-like"/>
    <property type="match status" value="1"/>
</dbReference>
<dbReference type="AlphaFoldDB" id="A0A6J7V6R9"/>
<dbReference type="PRINTS" id="PR00035">
    <property type="entry name" value="HTHGNTR"/>
</dbReference>
<dbReference type="GO" id="GO:0003677">
    <property type="term" value="F:DNA binding"/>
    <property type="evidence" value="ECO:0007669"/>
    <property type="project" value="UniProtKB-KW"/>
</dbReference>
<dbReference type="InterPro" id="IPR028978">
    <property type="entry name" value="Chorismate_lyase_/UTRA_dom_sf"/>
</dbReference>
<dbReference type="Gene3D" id="1.10.10.10">
    <property type="entry name" value="Winged helix-like DNA-binding domain superfamily/Winged helix DNA-binding domain"/>
    <property type="match status" value="1"/>
</dbReference>
<dbReference type="InterPro" id="IPR000524">
    <property type="entry name" value="Tscrpt_reg_HTH_GntR"/>
</dbReference>
<evidence type="ECO:0000256" key="3">
    <source>
        <dbReference type="ARBA" id="ARBA00023163"/>
    </source>
</evidence>
<reference evidence="6" key="1">
    <citation type="submission" date="2020-05" db="EMBL/GenBank/DDBJ databases">
        <authorList>
            <person name="Chiriac C."/>
            <person name="Salcher M."/>
            <person name="Ghai R."/>
            <person name="Kavagutti S V."/>
        </authorList>
    </citation>
    <scope>NUCLEOTIDE SEQUENCE</scope>
</reference>
<dbReference type="InterPro" id="IPR036388">
    <property type="entry name" value="WH-like_DNA-bd_sf"/>
</dbReference>
<evidence type="ECO:0000313" key="6">
    <source>
        <dbReference type="EMBL" id="CAB5073282.1"/>
    </source>
</evidence>
<gene>
    <name evidence="5" type="ORF">UFOPK2254_01324</name>
    <name evidence="6" type="ORF">UFOPK4401_00431</name>
</gene>
<feature type="domain" description="HTH gntR-type" evidence="4">
    <location>
        <begin position="15"/>
        <end position="83"/>
    </location>
</feature>
<dbReference type="EMBL" id="CAEZWO010000167">
    <property type="protein sequence ID" value="CAB4672269.1"/>
    <property type="molecule type" value="Genomic_DNA"/>
</dbReference>
<dbReference type="CDD" id="cd07377">
    <property type="entry name" value="WHTH_GntR"/>
    <property type="match status" value="1"/>
</dbReference>
<dbReference type="PANTHER" id="PTHR44846">
    <property type="entry name" value="MANNOSYL-D-GLYCERATE TRANSPORT/METABOLISM SYSTEM REPRESSOR MNGR-RELATED"/>
    <property type="match status" value="1"/>
</dbReference>
<name>A0A6J7V6R9_9ZZZZ</name>
<dbReference type="PROSITE" id="PS50949">
    <property type="entry name" value="HTH_GNTR"/>
    <property type="match status" value="1"/>
</dbReference>
<keyword evidence="1" id="KW-0805">Transcription regulation</keyword>
<dbReference type="GO" id="GO:0045892">
    <property type="term" value="P:negative regulation of DNA-templated transcription"/>
    <property type="evidence" value="ECO:0007669"/>
    <property type="project" value="TreeGrafter"/>
</dbReference>
<evidence type="ECO:0000256" key="1">
    <source>
        <dbReference type="ARBA" id="ARBA00023015"/>
    </source>
</evidence>
<evidence type="ECO:0000256" key="2">
    <source>
        <dbReference type="ARBA" id="ARBA00023125"/>
    </source>
</evidence>
<dbReference type="SMART" id="SM00345">
    <property type="entry name" value="HTH_GNTR"/>
    <property type="match status" value="1"/>
</dbReference>
<keyword evidence="2" id="KW-0238">DNA-binding</keyword>
<dbReference type="Pfam" id="PF00392">
    <property type="entry name" value="GntR"/>
    <property type="match status" value="1"/>
</dbReference>
<evidence type="ECO:0000313" key="5">
    <source>
        <dbReference type="EMBL" id="CAB4672269.1"/>
    </source>
</evidence>
<organism evidence="6">
    <name type="scientific">freshwater metagenome</name>
    <dbReference type="NCBI Taxonomy" id="449393"/>
    <lineage>
        <taxon>unclassified sequences</taxon>
        <taxon>metagenomes</taxon>
        <taxon>ecological metagenomes</taxon>
    </lineage>
</organism>
<sequence length="248" mass="27629">MSIGFQKNLSKGTSGSLGDQVRDHLRIRILGHEWEAGGKIPGEFELAEQYGVARVTIRTALRSLETQGLIDIRHGSGAYIADFGDSVRAGLQELRSITQTIREMGHKAEMATRSSEVRKATASEAKDLQIDEGSDVLHIERSITADGSVVVFSYDTFNIAELTPSVMKRMSKGSVFTALDSIRKHPVRARAEIHAISSKEVGWGRDRPRSGLYLQLRQVHYLRNGKPIFTGDTYFVEGKFQFIIHRTV</sequence>
<dbReference type="GO" id="GO:0003700">
    <property type="term" value="F:DNA-binding transcription factor activity"/>
    <property type="evidence" value="ECO:0007669"/>
    <property type="project" value="InterPro"/>
</dbReference>
<accession>A0A6J7V6R9</accession>
<dbReference type="SUPFAM" id="SSF64288">
    <property type="entry name" value="Chorismate lyase-like"/>
    <property type="match status" value="1"/>
</dbReference>
<dbReference type="Pfam" id="PF07702">
    <property type="entry name" value="UTRA"/>
    <property type="match status" value="1"/>
</dbReference>
<keyword evidence="3" id="KW-0804">Transcription</keyword>
<dbReference type="InterPro" id="IPR011663">
    <property type="entry name" value="UTRA"/>
</dbReference>
<dbReference type="EMBL" id="CAFBRB010000030">
    <property type="protein sequence ID" value="CAB5073282.1"/>
    <property type="molecule type" value="Genomic_DNA"/>
</dbReference>
<dbReference type="PANTHER" id="PTHR44846:SF17">
    <property type="entry name" value="GNTR-FAMILY TRANSCRIPTIONAL REGULATOR"/>
    <property type="match status" value="1"/>
</dbReference>
<proteinExistence type="predicted"/>
<dbReference type="SUPFAM" id="SSF46785">
    <property type="entry name" value="Winged helix' DNA-binding domain"/>
    <property type="match status" value="1"/>
</dbReference>